<dbReference type="OrthoDB" id="512581at2"/>
<evidence type="ECO:0008006" key="4">
    <source>
        <dbReference type="Google" id="ProtNLM"/>
    </source>
</evidence>
<accession>A0A6I4TZH1</accession>
<gene>
    <name evidence="2" type="ORF">GRI97_13575</name>
</gene>
<keyword evidence="3" id="KW-1185">Reference proteome</keyword>
<dbReference type="Pfam" id="PF19649">
    <property type="entry name" value="DUF6152"/>
    <property type="match status" value="1"/>
</dbReference>
<dbReference type="EMBL" id="WTYJ01000002">
    <property type="protein sequence ID" value="MXP00019.1"/>
    <property type="molecule type" value="Genomic_DNA"/>
</dbReference>
<name>A0A6I4TZH1_9SPHN</name>
<organism evidence="2 3">
    <name type="scientific">Croceibacterium xixiisoli</name>
    <dbReference type="NCBI Taxonomy" id="1476466"/>
    <lineage>
        <taxon>Bacteria</taxon>
        <taxon>Pseudomonadati</taxon>
        <taxon>Pseudomonadota</taxon>
        <taxon>Alphaproteobacteria</taxon>
        <taxon>Sphingomonadales</taxon>
        <taxon>Erythrobacteraceae</taxon>
        <taxon>Croceibacterium</taxon>
    </lineage>
</organism>
<comment type="caution">
    <text evidence="2">The sequence shown here is derived from an EMBL/GenBank/DDBJ whole genome shotgun (WGS) entry which is preliminary data.</text>
</comment>
<evidence type="ECO:0000313" key="2">
    <source>
        <dbReference type="EMBL" id="MXP00019.1"/>
    </source>
</evidence>
<dbReference type="Proteomes" id="UP000469430">
    <property type="component" value="Unassembled WGS sequence"/>
</dbReference>
<keyword evidence="1" id="KW-0732">Signal</keyword>
<feature type="chain" id="PRO_5026028794" description="DUF5666 domain-containing protein" evidence="1">
    <location>
        <begin position="23"/>
        <end position="117"/>
    </location>
</feature>
<reference evidence="2 3" key="1">
    <citation type="submission" date="2019-12" db="EMBL/GenBank/DDBJ databases">
        <title>Genomic-based taxomic classification of the family Erythrobacteraceae.</title>
        <authorList>
            <person name="Xu L."/>
        </authorList>
    </citation>
    <scope>NUCLEOTIDE SEQUENCE [LARGE SCALE GENOMIC DNA]</scope>
    <source>
        <strain evidence="2 3">S36</strain>
    </source>
</reference>
<sequence>MNLPARYAAAALILAVPVTAYAHHGWSSYDETKPVTITGPLNSVSWGNPHGTARVNWRDRQWDVVLAPTSRMNTRGLQLGDIDKGQRVTLTGYLRRDGTAEMRIERIRVGDKTVELR</sequence>
<dbReference type="InterPro" id="IPR046150">
    <property type="entry name" value="DUF6152"/>
</dbReference>
<dbReference type="AlphaFoldDB" id="A0A6I4TZH1"/>
<proteinExistence type="predicted"/>
<feature type="signal peptide" evidence="1">
    <location>
        <begin position="1"/>
        <end position="22"/>
    </location>
</feature>
<evidence type="ECO:0000313" key="3">
    <source>
        <dbReference type="Proteomes" id="UP000469430"/>
    </source>
</evidence>
<dbReference type="RefSeq" id="WP_161391693.1">
    <property type="nucleotide sequence ID" value="NZ_JBHSCP010000001.1"/>
</dbReference>
<protein>
    <recommendedName>
        <fullName evidence="4">DUF5666 domain-containing protein</fullName>
    </recommendedName>
</protein>
<evidence type="ECO:0000256" key="1">
    <source>
        <dbReference type="SAM" id="SignalP"/>
    </source>
</evidence>